<dbReference type="InterPro" id="IPR044668">
    <property type="entry name" value="PuuD-like"/>
</dbReference>
<dbReference type="PANTHER" id="PTHR43235">
    <property type="entry name" value="GLUTAMINE AMIDOTRANSFERASE PB2B2.05-RELATED"/>
    <property type="match status" value="1"/>
</dbReference>
<dbReference type="RefSeq" id="WP_249771472.1">
    <property type="nucleotide sequence ID" value="NZ_CP097332.1"/>
</dbReference>
<dbReference type="Gene3D" id="3.40.50.880">
    <property type="match status" value="1"/>
</dbReference>
<dbReference type="EMBL" id="CP097332">
    <property type="protein sequence ID" value="UQX88201.1"/>
    <property type="molecule type" value="Genomic_DNA"/>
</dbReference>
<reference evidence="1" key="2">
    <citation type="submission" date="2022-05" db="EMBL/GenBank/DDBJ databases">
        <authorList>
            <person name="Kim J.-S."/>
            <person name="Lee K."/>
            <person name="Suh M."/>
            <person name="Eom M."/>
            <person name="Kim J.-S."/>
            <person name="Kim D.-S."/>
            <person name="Ko S.-H."/>
            <person name="Shin Y."/>
            <person name="Lee J.-S."/>
        </authorList>
    </citation>
    <scope>NUCLEOTIDE SEQUENCE</scope>
    <source>
        <strain evidence="1">N237</strain>
    </source>
</reference>
<dbReference type="InterPro" id="IPR029062">
    <property type="entry name" value="Class_I_gatase-like"/>
</dbReference>
<dbReference type="CDD" id="cd01745">
    <property type="entry name" value="GATase1_2"/>
    <property type="match status" value="1"/>
</dbReference>
<dbReference type="PANTHER" id="PTHR43235:SF1">
    <property type="entry name" value="GLUTAMINE AMIDOTRANSFERASE PB2B2.05-RELATED"/>
    <property type="match status" value="1"/>
</dbReference>
<keyword evidence="2" id="KW-1185">Reference proteome</keyword>
<proteinExistence type="predicted"/>
<name>A0ABY4QZC9_9ACTN</name>
<evidence type="ECO:0000313" key="1">
    <source>
        <dbReference type="EMBL" id="UQX88201.1"/>
    </source>
</evidence>
<sequence>MPQDSVRPLARPVIGISTYVEPASWGAWSQVPAALIPHDYVRKVEAAGGIALLVPPPAEPGDLAWAHAVIDRIDGLILAGGVDVEPARYGQEQHPAVQAARQDRDAAELALAVASAQRQLPTLGICRGMQVMAVAAGGTLEQHLPDRVGHNGHSPAPAVYGSHPVVTAPGSRIAALLGESVRVPSYHHQSVLTHPGYEPTAWEPQDRTLEAMEDSHSPFRLAVQWHPEVSEELLLFTALIDAARPVRHEIT</sequence>
<protein>
    <submittedName>
        <fullName evidence="1">Gamma-glutamyl-gamma-aminobutyrate hydrolase family protein</fullName>
    </submittedName>
</protein>
<dbReference type="Pfam" id="PF07722">
    <property type="entry name" value="Peptidase_C26"/>
    <property type="match status" value="1"/>
</dbReference>
<dbReference type="Proteomes" id="UP001056336">
    <property type="component" value="Chromosome"/>
</dbReference>
<gene>
    <name evidence="1" type="ORF">M6D93_18210</name>
</gene>
<dbReference type="InterPro" id="IPR011697">
    <property type="entry name" value="Peptidase_C26"/>
</dbReference>
<accession>A0ABY4QZC9</accession>
<organism evidence="1 2">
    <name type="scientific">Jatrophihabitans telluris</name>
    <dbReference type="NCBI Taxonomy" id="2038343"/>
    <lineage>
        <taxon>Bacteria</taxon>
        <taxon>Bacillati</taxon>
        <taxon>Actinomycetota</taxon>
        <taxon>Actinomycetes</taxon>
        <taxon>Jatrophihabitantales</taxon>
        <taxon>Jatrophihabitantaceae</taxon>
        <taxon>Jatrophihabitans</taxon>
    </lineage>
</organism>
<dbReference type="SUPFAM" id="SSF52317">
    <property type="entry name" value="Class I glutamine amidotransferase-like"/>
    <property type="match status" value="1"/>
</dbReference>
<dbReference type="PROSITE" id="PS51273">
    <property type="entry name" value="GATASE_TYPE_1"/>
    <property type="match status" value="1"/>
</dbReference>
<evidence type="ECO:0000313" key="2">
    <source>
        <dbReference type="Proteomes" id="UP001056336"/>
    </source>
</evidence>
<keyword evidence="1" id="KW-0378">Hydrolase</keyword>
<reference evidence="1" key="1">
    <citation type="journal article" date="2018" name="Int. J. Syst. Evol. Microbiol.">
        <title>Jatrophihabitans telluris sp. nov., isolated from sediment soil of lava forest wetlands and the emended description of the genus Jatrophihabitans.</title>
        <authorList>
            <person name="Lee K.C."/>
            <person name="Suh M.K."/>
            <person name="Eom M.K."/>
            <person name="Kim K.K."/>
            <person name="Kim J.S."/>
            <person name="Kim D.S."/>
            <person name="Ko S.H."/>
            <person name="Shin Y.K."/>
            <person name="Lee J.S."/>
        </authorList>
    </citation>
    <scope>NUCLEOTIDE SEQUENCE</scope>
    <source>
        <strain evidence="1">N237</strain>
    </source>
</reference>
<dbReference type="GO" id="GO:0016787">
    <property type="term" value="F:hydrolase activity"/>
    <property type="evidence" value="ECO:0007669"/>
    <property type="project" value="UniProtKB-KW"/>
</dbReference>